<dbReference type="InterPro" id="IPR000300">
    <property type="entry name" value="IPPc"/>
</dbReference>
<evidence type="ECO:0000256" key="2">
    <source>
        <dbReference type="SAM" id="Phobius"/>
    </source>
</evidence>
<evidence type="ECO:0000256" key="1">
    <source>
        <dbReference type="SAM" id="MobiDB-lite"/>
    </source>
</evidence>
<evidence type="ECO:0000313" key="5">
    <source>
        <dbReference type="Proteomes" id="UP000007350"/>
    </source>
</evidence>
<feature type="transmembrane region" description="Helical" evidence="2">
    <location>
        <begin position="66"/>
        <end position="84"/>
    </location>
</feature>
<feature type="region of interest" description="Disordered" evidence="1">
    <location>
        <begin position="538"/>
        <end position="568"/>
    </location>
</feature>
<dbReference type="InterPro" id="IPR046985">
    <property type="entry name" value="IP5"/>
</dbReference>
<gene>
    <name evidence="4" type="ORF">MOQ_002625</name>
</gene>
<dbReference type="SMART" id="SM00128">
    <property type="entry name" value="IPPc"/>
    <property type="match status" value="1"/>
</dbReference>
<evidence type="ECO:0000259" key="3">
    <source>
        <dbReference type="SMART" id="SM00128"/>
    </source>
</evidence>
<protein>
    <recommendedName>
        <fullName evidence="3">Inositol polyphosphate-related phosphatase domain-containing protein</fullName>
    </recommendedName>
</protein>
<feature type="compositionally biased region" description="Acidic residues" evidence="1">
    <location>
        <begin position="538"/>
        <end position="548"/>
    </location>
</feature>
<dbReference type="GO" id="GO:0004439">
    <property type="term" value="F:phosphatidylinositol-4,5-bisphosphate 5-phosphatase activity"/>
    <property type="evidence" value="ECO:0007669"/>
    <property type="project" value="TreeGrafter"/>
</dbReference>
<dbReference type="EMBL" id="AHKC01009178">
    <property type="protein sequence ID" value="EKF33502.1"/>
    <property type="molecule type" value="Genomic_DNA"/>
</dbReference>
<keyword evidence="5" id="KW-1185">Reference proteome</keyword>
<dbReference type="Pfam" id="PF22669">
    <property type="entry name" value="Exo_endo_phos2"/>
    <property type="match status" value="1"/>
</dbReference>
<dbReference type="PANTHER" id="PTHR11200">
    <property type="entry name" value="INOSITOL 5-PHOSPHATASE"/>
    <property type="match status" value="1"/>
</dbReference>
<keyword evidence="2" id="KW-0812">Transmembrane</keyword>
<organism evidence="4 5">
    <name type="scientific">Trypanosoma cruzi marinkellei</name>
    <dbReference type="NCBI Taxonomy" id="85056"/>
    <lineage>
        <taxon>Eukaryota</taxon>
        <taxon>Discoba</taxon>
        <taxon>Euglenozoa</taxon>
        <taxon>Kinetoplastea</taxon>
        <taxon>Metakinetoplastina</taxon>
        <taxon>Trypanosomatida</taxon>
        <taxon>Trypanosomatidae</taxon>
        <taxon>Trypanosoma</taxon>
        <taxon>Schizotrypanum</taxon>
    </lineage>
</organism>
<accession>K2NX98</accession>
<keyword evidence="2" id="KW-0472">Membrane</keyword>
<dbReference type="Proteomes" id="UP000007350">
    <property type="component" value="Unassembled WGS sequence"/>
</dbReference>
<feature type="region of interest" description="Disordered" evidence="1">
    <location>
        <begin position="1"/>
        <end position="21"/>
    </location>
</feature>
<sequence>MTVGSSNDENQIDCSHRSDGSCCSSSSISSSSSSIIASSTHGDDGVPHANGVVRAHQGRSLWSRIFMCYLSLLCVIRYLALLLFSKFTAVRAARGSEAYAIQKKDDDFLRGSQKDAERGGGITSKGIQGRRSQFWLDSDTDTETTSGHSSSFAAISEETRRRLRANLLIRKFFKKERTESMLRTLRVHACTWNVDRQPPPNGNNGFYEWLLGRKLMGKVTAYWDLSKKANENSNEATPTFPIEEFPDIVIVTLQEVEMGGVVLVREYTETGVMWTEAIVDALNKISEHRVWYKKVKSVQLVGLVLVVVARVEHINYVANVRVSLTRTGAMRGVWGNKGSVGIRATIYGKRFLFIAAHFVAHKHNERTRTFNYHASLKDLMFEMPADVDSELDVLETFSTAARNSNMERGIIEKRSRLTPFFRNLRRTPSALLEKEVLDKYDYVFFLGDLNSRLHGLKGTDIRRLVRNKEYDRLICHDEIRQGMISGDTFDGFQEALIAFPPTYKLDRKTDLYDTSRRKREPAWCDRILFRVCLPCEKSDDDDDDDDSNEHDVDGLNINEGNNKQESENKLSYGTFPYANRSTTLLYSMPEFSVPVADVNEPHNRTDNDVASLQSSTSSVSSEGAASLLGKSDSVLSDVHYRSCYLQTLSKMRAQKMQISSLTHRDASLDETESLPTFLAARRSTCTDKKFRFFPMIPNKMLVVDYHHVQALRHSDHRPVCAQFRVSVLSFEKDLVDSVLQKVNEALYLDENNPLHDS</sequence>
<feature type="domain" description="Inositol polyphosphate-related phosphatase" evidence="3">
    <location>
        <begin position="183"/>
        <end position="561"/>
    </location>
</feature>
<comment type="caution">
    <text evidence="4">The sequence shown here is derived from an EMBL/GenBank/DDBJ whole genome shotgun (WGS) entry which is preliminary data.</text>
</comment>
<dbReference type="PANTHER" id="PTHR11200:SF300">
    <property type="entry name" value="TYPE II INOSITOL 1,4,5-TRISPHOSPHATE 5-PHOSPHATASE"/>
    <property type="match status" value="1"/>
</dbReference>
<proteinExistence type="predicted"/>
<keyword evidence="2" id="KW-1133">Transmembrane helix</keyword>
<name>K2NX98_TRYCR</name>
<dbReference type="InterPro" id="IPR036691">
    <property type="entry name" value="Endo/exonu/phosph_ase_sf"/>
</dbReference>
<dbReference type="Gene3D" id="3.60.10.10">
    <property type="entry name" value="Endonuclease/exonuclease/phosphatase"/>
    <property type="match status" value="1"/>
</dbReference>
<dbReference type="GO" id="GO:0046856">
    <property type="term" value="P:phosphatidylinositol dephosphorylation"/>
    <property type="evidence" value="ECO:0007669"/>
    <property type="project" value="InterPro"/>
</dbReference>
<dbReference type="SUPFAM" id="SSF56219">
    <property type="entry name" value="DNase I-like"/>
    <property type="match status" value="1"/>
</dbReference>
<reference evidence="4 5" key="1">
    <citation type="journal article" date="2012" name="BMC Genomics">
        <title>Comparative genomic analysis of human infective Trypanosoma cruzi lineages with the bat-restricted subspecies T. cruzi marinkellei.</title>
        <authorList>
            <person name="Franzen O."/>
            <person name="Talavera-Lopez C."/>
            <person name="Ochaya S."/>
            <person name="Butler C.E."/>
            <person name="Messenger L.A."/>
            <person name="Lewis M.D."/>
            <person name="Llewellyn M.S."/>
            <person name="Marinkelle C.J."/>
            <person name="Tyler K.M."/>
            <person name="Miles M.A."/>
            <person name="Andersson B."/>
        </authorList>
    </citation>
    <scope>NUCLEOTIDE SEQUENCE [LARGE SCALE GENOMIC DNA]</scope>
    <source>
        <strain evidence="4 5">B7</strain>
    </source>
</reference>
<dbReference type="OrthoDB" id="62798at2759"/>
<dbReference type="AlphaFoldDB" id="K2NX98"/>
<evidence type="ECO:0000313" key="4">
    <source>
        <dbReference type="EMBL" id="EKF33502.1"/>
    </source>
</evidence>
<feature type="compositionally biased region" description="Polar residues" evidence="1">
    <location>
        <begin position="1"/>
        <end position="13"/>
    </location>
</feature>